<feature type="domain" description="Cytochrome c" evidence="7">
    <location>
        <begin position="370"/>
        <end position="524"/>
    </location>
</feature>
<dbReference type="KEGG" id="dwd:DSCW_54960"/>
<dbReference type="Pfam" id="PF13435">
    <property type="entry name" value="Cytochrome_C554"/>
    <property type="match status" value="2"/>
</dbReference>
<dbReference type="InterPro" id="IPR019734">
    <property type="entry name" value="TPR_rpt"/>
</dbReference>
<dbReference type="PROSITE" id="PS50005">
    <property type="entry name" value="TPR"/>
    <property type="match status" value="2"/>
</dbReference>
<dbReference type="SMART" id="SM00028">
    <property type="entry name" value="TPR"/>
    <property type="match status" value="4"/>
</dbReference>
<keyword evidence="6" id="KW-0812">Transmembrane</keyword>
<keyword evidence="2" id="KW-0732">Signal</keyword>
<keyword evidence="9" id="KW-1185">Reference proteome</keyword>
<name>A0A5K7ZD18_9BACT</name>
<gene>
    <name evidence="8" type="ORF">DSCW_54960</name>
</gene>
<dbReference type="InterPro" id="IPR009056">
    <property type="entry name" value="Cyt_c-like_dom"/>
</dbReference>
<evidence type="ECO:0000256" key="3">
    <source>
        <dbReference type="ARBA" id="ARBA00023004"/>
    </source>
</evidence>
<keyword evidence="4" id="KW-0802">TPR repeat</keyword>
<evidence type="ECO:0000259" key="7">
    <source>
        <dbReference type="PROSITE" id="PS51007"/>
    </source>
</evidence>
<evidence type="ECO:0000256" key="5">
    <source>
        <dbReference type="PROSITE-ProRule" id="PRU00433"/>
    </source>
</evidence>
<dbReference type="GO" id="GO:0020037">
    <property type="term" value="F:heme binding"/>
    <property type="evidence" value="ECO:0007669"/>
    <property type="project" value="InterPro"/>
</dbReference>
<dbReference type="GO" id="GO:0009055">
    <property type="term" value="F:electron transfer activity"/>
    <property type="evidence" value="ECO:0007669"/>
    <property type="project" value="InterPro"/>
</dbReference>
<dbReference type="InterPro" id="IPR011990">
    <property type="entry name" value="TPR-like_helical_dom_sf"/>
</dbReference>
<organism evidence="8 9">
    <name type="scientific">Desulfosarcina widdelii</name>
    <dbReference type="NCBI Taxonomy" id="947919"/>
    <lineage>
        <taxon>Bacteria</taxon>
        <taxon>Pseudomonadati</taxon>
        <taxon>Thermodesulfobacteriota</taxon>
        <taxon>Desulfobacteria</taxon>
        <taxon>Desulfobacterales</taxon>
        <taxon>Desulfosarcinaceae</taxon>
        <taxon>Desulfosarcina</taxon>
    </lineage>
</organism>
<keyword evidence="3 5" id="KW-0408">Iron</keyword>
<dbReference type="GO" id="GO:0046872">
    <property type="term" value="F:metal ion binding"/>
    <property type="evidence" value="ECO:0007669"/>
    <property type="project" value="UniProtKB-KW"/>
</dbReference>
<dbReference type="OrthoDB" id="9814800at2"/>
<dbReference type="Gene3D" id="1.25.40.10">
    <property type="entry name" value="Tetratricopeptide repeat domain"/>
    <property type="match status" value="2"/>
</dbReference>
<dbReference type="Pfam" id="PF13646">
    <property type="entry name" value="HEAT_2"/>
    <property type="match status" value="1"/>
</dbReference>
<feature type="repeat" description="TPR" evidence="4">
    <location>
        <begin position="690"/>
        <end position="723"/>
    </location>
</feature>
<dbReference type="SUPFAM" id="SSF48452">
    <property type="entry name" value="TPR-like"/>
    <property type="match status" value="1"/>
</dbReference>
<dbReference type="SUPFAM" id="SSF48695">
    <property type="entry name" value="Multiheme cytochromes"/>
    <property type="match status" value="1"/>
</dbReference>
<dbReference type="PANTHER" id="PTHR35038">
    <property type="entry name" value="DISSIMILATORY SULFITE REDUCTASE SIRA"/>
    <property type="match status" value="1"/>
</dbReference>
<dbReference type="Proteomes" id="UP000427769">
    <property type="component" value="Chromosome"/>
</dbReference>
<evidence type="ECO:0000313" key="9">
    <source>
        <dbReference type="Proteomes" id="UP000427769"/>
    </source>
</evidence>
<evidence type="ECO:0000256" key="1">
    <source>
        <dbReference type="ARBA" id="ARBA00022723"/>
    </source>
</evidence>
<dbReference type="InterPro" id="IPR036280">
    <property type="entry name" value="Multihaem_cyt_sf"/>
</dbReference>
<dbReference type="Gene3D" id="1.10.1130.10">
    <property type="entry name" value="Flavocytochrome C3, Chain A"/>
    <property type="match status" value="2"/>
</dbReference>
<keyword evidence="1 5" id="KW-0479">Metal-binding</keyword>
<dbReference type="RefSeq" id="WP_155306751.1">
    <property type="nucleotide sequence ID" value="NZ_AP021875.1"/>
</dbReference>
<dbReference type="InterPro" id="IPR011989">
    <property type="entry name" value="ARM-like"/>
</dbReference>
<proteinExistence type="predicted"/>
<evidence type="ECO:0000256" key="6">
    <source>
        <dbReference type="SAM" id="Phobius"/>
    </source>
</evidence>
<dbReference type="Pfam" id="PF14559">
    <property type="entry name" value="TPR_19"/>
    <property type="match status" value="2"/>
</dbReference>
<dbReference type="PROSITE" id="PS51007">
    <property type="entry name" value="CYTC"/>
    <property type="match status" value="1"/>
</dbReference>
<dbReference type="InterPro" id="IPR023155">
    <property type="entry name" value="Cyt_c-552/4"/>
</dbReference>
<feature type="repeat" description="TPR" evidence="4">
    <location>
        <begin position="588"/>
        <end position="621"/>
    </location>
</feature>
<dbReference type="InterPro" id="IPR051829">
    <property type="entry name" value="Multiheme_Cytochr_ET"/>
</dbReference>
<keyword evidence="6" id="KW-0472">Membrane</keyword>
<dbReference type="Gene3D" id="1.25.10.10">
    <property type="entry name" value="Leucine-rich Repeat Variant"/>
    <property type="match status" value="1"/>
</dbReference>
<feature type="transmembrane region" description="Helical" evidence="6">
    <location>
        <begin position="7"/>
        <end position="29"/>
    </location>
</feature>
<keyword evidence="6" id="KW-1133">Transmembrane helix</keyword>
<evidence type="ECO:0000313" key="8">
    <source>
        <dbReference type="EMBL" id="BBO78079.1"/>
    </source>
</evidence>
<dbReference type="PANTHER" id="PTHR35038:SF8">
    <property type="entry name" value="C-TYPE POLYHEME CYTOCHROME OMCC"/>
    <property type="match status" value="1"/>
</dbReference>
<sequence length="772" mass="87714">MSKDPNTAWKIAGIIATLVIVLILPIYHLKNQPSSPIRKGEDHGQIARFVGSEACRDCHKTEYDKWSGSHHRWAMALADEHSVLGDFNDAEFTYFGQTSRFYRRDGKHYVHTRGADGKPGEFQITHTFGWYPLQQYLIPFPGGRLQCLPIAWDAVKKRWYHLYPDAPLDPDDWLYWTNNGQNWNGMCAECHSTDLKKNYDYNKDTYATTWSEISVGCEACHGPGSAHVDWAKLPEMGRPATENHALAVKTRDLTAGQQIDLCAPCHSRRMSMDDNIHRHADFLDYGLPQLLTEGLYFADGQILDEVYVYGSFMQSKMYARDVRCSDCHDVHSIRRIKDGNDLCLQCHRAAIYNRKGHHFHKTRGETGEPIKSASGEVLFEVGSGAQCEACHMPGRHYMGIDYRPDHSFRLPRPDLTLEMGVPNACDRCHVNKTTQWSVDAMAKWYGQTQRPHYGEVLDAGRQRHPEALDALVSLAGDRLYPTIVRATALSELAGYGGDKVLSQFAAALNDEDSMVRQTAVRQLPQPDPAERLKLLSPMLYDPVRAVRNEAAAALAAIPREKLPADTRRQFEKALAEYLRAMERTADFAPSRHNLGNLYINLQDPARAEQHYLKAIAIDREFYPAKVNLAMLYNRQGKNDDAERLLREVVTDHPNFYEIKYSLGLLLAEENRLEESVVFLGDAAAGLPQRSRIQYNLGLLLQQIKRDDEAESALNRALSVEPDNPDYLYALAVFYMQRGQWDRARLMAERLQAAHPEMAAGREMLTIIERKGH</sequence>
<reference evidence="8 9" key="1">
    <citation type="submission" date="2019-11" db="EMBL/GenBank/DDBJ databases">
        <title>Comparative genomics of hydrocarbon-degrading Desulfosarcina strains.</title>
        <authorList>
            <person name="Watanabe M."/>
            <person name="Kojima H."/>
            <person name="Fukui M."/>
        </authorList>
    </citation>
    <scope>NUCLEOTIDE SEQUENCE [LARGE SCALE GENOMIC DNA]</scope>
    <source>
        <strain evidence="8 9">PP31</strain>
    </source>
</reference>
<evidence type="ECO:0000256" key="2">
    <source>
        <dbReference type="ARBA" id="ARBA00022729"/>
    </source>
</evidence>
<protein>
    <recommendedName>
        <fullName evidence="7">Cytochrome c domain-containing protein</fullName>
    </recommendedName>
</protein>
<accession>A0A5K7ZD18</accession>
<dbReference type="AlphaFoldDB" id="A0A5K7ZD18"/>
<keyword evidence="5" id="KW-0349">Heme</keyword>
<evidence type="ECO:0000256" key="4">
    <source>
        <dbReference type="PROSITE-ProRule" id="PRU00339"/>
    </source>
</evidence>
<dbReference type="EMBL" id="AP021875">
    <property type="protein sequence ID" value="BBO78079.1"/>
    <property type="molecule type" value="Genomic_DNA"/>
</dbReference>